<keyword evidence="3" id="KW-1185">Reference proteome</keyword>
<keyword evidence="2" id="KW-0808">Transferase</keyword>
<dbReference type="InterPro" id="IPR041698">
    <property type="entry name" value="Methyltransf_25"/>
</dbReference>
<dbReference type="SUPFAM" id="SSF53335">
    <property type="entry name" value="S-adenosyl-L-methionine-dependent methyltransferases"/>
    <property type="match status" value="1"/>
</dbReference>
<organism evidence="2 3">
    <name type="scientific">Mucilaginibacter antarcticus</name>
    <dbReference type="NCBI Taxonomy" id="1855725"/>
    <lineage>
        <taxon>Bacteria</taxon>
        <taxon>Pseudomonadati</taxon>
        <taxon>Bacteroidota</taxon>
        <taxon>Sphingobacteriia</taxon>
        <taxon>Sphingobacteriales</taxon>
        <taxon>Sphingobacteriaceae</taxon>
        <taxon>Mucilaginibacter</taxon>
    </lineage>
</organism>
<dbReference type="GO" id="GO:0032259">
    <property type="term" value="P:methylation"/>
    <property type="evidence" value="ECO:0007669"/>
    <property type="project" value="UniProtKB-KW"/>
</dbReference>
<feature type="domain" description="Methyltransferase" evidence="1">
    <location>
        <begin position="42"/>
        <end position="137"/>
    </location>
</feature>
<dbReference type="RefSeq" id="WP_377121934.1">
    <property type="nucleotide sequence ID" value="NZ_JBHUON010000001.1"/>
</dbReference>
<dbReference type="Gene3D" id="3.40.50.150">
    <property type="entry name" value="Vaccinia Virus protein VP39"/>
    <property type="match status" value="1"/>
</dbReference>
<dbReference type="PROSITE" id="PS01330">
    <property type="entry name" value="PABS_1"/>
    <property type="match status" value="1"/>
</dbReference>
<dbReference type="CDD" id="cd02440">
    <property type="entry name" value="AdoMet_MTases"/>
    <property type="match status" value="1"/>
</dbReference>
<dbReference type="InterPro" id="IPR029063">
    <property type="entry name" value="SAM-dependent_MTases_sf"/>
</dbReference>
<gene>
    <name evidence="2" type="ORF">ACFSYC_00025</name>
</gene>
<dbReference type="Proteomes" id="UP001597601">
    <property type="component" value="Unassembled WGS sequence"/>
</dbReference>
<keyword evidence="2" id="KW-0489">Methyltransferase</keyword>
<name>A0ABW5XLA4_9SPHI</name>
<comment type="caution">
    <text evidence="2">The sequence shown here is derived from an EMBL/GenBank/DDBJ whole genome shotgun (WGS) entry which is preliminary data.</text>
</comment>
<reference evidence="3" key="1">
    <citation type="journal article" date="2019" name="Int. J. Syst. Evol. Microbiol.">
        <title>The Global Catalogue of Microorganisms (GCM) 10K type strain sequencing project: providing services to taxonomists for standard genome sequencing and annotation.</title>
        <authorList>
            <consortium name="The Broad Institute Genomics Platform"/>
            <consortium name="The Broad Institute Genome Sequencing Center for Infectious Disease"/>
            <person name="Wu L."/>
            <person name="Ma J."/>
        </authorList>
    </citation>
    <scope>NUCLEOTIDE SEQUENCE [LARGE SCALE GENOMIC DNA]</scope>
    <source>
        <strain evidence="3">KCTC 52232</strain>
    </source>
</reference>
<dbReference type="EC" id="2.1.1.-" evidence="2"/>
<dbReference type="EMBL" id="JBHUON010000001">
    <property type="protein sequence ID" value="MFD2863055.1"/>
    <property type="molecule type" value="Genomic_DNA"/>
</dbReference>
<sequence>MASTNYDNAAWFYDRLSKLVYGKALVSSQLFLLPYITANATILIVGGGTGWVLDEITRFHPAGLKITYVEVSEKMMAKSRKRHIGQNEINYINEPIQDTRLTDNYDIVITAFLFDNFKVDILQKVFAVLHRRLKQNGLWLNTDFQLTGKWWQSVMLKSMLQFFRTLCDVEASALPDIDGLFKDYQTIESKTFFGDFISSKVFKK</sequence>
<protein>
    <submittedName>
        <fullName evidence="2">Class I SAM-dependent methyltransferase</fullName>
        <ecNumber evidence="2">2.1.1.-</ecNumber>
    </submittedName>
</protein>
<proteinExistence type="predicted"/>
<evidence type="ECO:0000313" key="2">
    <source>
        <dbReference type="EMBL" id="MFD2863055.1"/>
    </source>
</evidence>
<dbReference type="GO" id="GO:0008168">
    <property type="term" value="F:methyltransferase activity"/>
    <property type="evidence" value="ECO:0007669"/>
    <property type="project" value="UniProtKB-KW"/>
</dbReference>
<accession>A0ABW5XLA4</accession>
<evidence type="ECO:0000259" key="1">
    <source>
        <dbReference type="Pfam" id="PF13649"/>
    </source>
</evidence>
<dbReference type="Pfam" id="PF13649">
    <property type="entry name" value="Methyltransf_25"/>
    <property type="match status" value="1"/>
</dbReference>
<evidence type="ECO:0000313" key="3">
    <source>
        <dbReference type="Proteomes" id="UP001597601"/>
    </source>
</evidence>
<dbReference type="InterPro" id="IPR030373">
    <property type="entry name" value="PABS_CS"/>
</dbReference>